<dbReference type="RefSeq" id="WP_167981778.1">
    <property type="nucleotide sequence ID" value="NZ_JAATEJ010000003.1"/>
</dbReference>
<evidence type="ECO:0000313" key="2">
    <source>
        <dbReference type="Proteomes" id="UP000734511"/>
    </source>
</evidence>
<reference evidence="1 2" key="1">
    <citation type="submission" date="2020-03" db="EMBL/GenBank/DDBJ databases">
        <title>WGS of actinomycetes isolated from Thailand.</title>
        <authorList>
            <person name="Thawai C."/>
        </authorList>
    </citation>
    <scope>NUCLEOTIDE SEQUENCE [LARGE SCALE GENOMIC DNA]</scope>
    <source>
        <strain evidence="1 2">PRB2-1</strain>
    </source>
</reference>
<dbReference type="EMBL" id="JAATEJ010000003">
    <property type="protein sequence ID" value="NJP42908.1"/>
    <property type="molecule type" value="Genomic_DNA"/>
</dbReference>
<proteinExistence type="predicted"/>
<name>A0ABX0ZMQ6_9ACTN</name>
<dbReference type="Proteomes" id="UP000734511">
    <property type="component" value="Unassembled WGS sequence"/>
</dbReference>
<sequence>MPTTYRVRIRNGDDAVPETAAVRLVALLPGAWSARLLDCSEAVTLALTPPGSSSSAEVERIVDTVLADAALRGWFRDGMADHHSG</sequence>
<keyword evidence="2" id="KW-1185">Reference proteome</keyword>
<accession>A0ABX0ZMQ6</accession>
<comment type="caution">
    <text evidence="1">The sequence shown here is derived from an EMBL/GenBank/DDBJ whole genome shotgun (WGS) entry which is preliminary data.</text>
</comment>
<gene>
    <name evidence="1" type="ORF">HCN08_05715</name>
</gene>
<protein>
    <submittedName>
        <fullName evidence="1">Uncharacterized protein</fullName>
    </submittedName>
</protein>
<evidence type="ECO:0000313" key="1">
    <source>
        <dbReference type="EMBL" id="NJP42908.1"/>
    </source>
</evidence>
<organism evidence="1 2">
    <name type="scientific">Actinacidiphila epipremni</name>
    <dbReference type="NCBI Taxonomy" id="2053013"/>
    <lineage>
        <taxon>Bacteria</taxon>
        <taxon>Bacillati</taxon>
        <taxon>Actinomycetota</taxon>
        <taxon>Actinomycetes</taxon>
        <taxon>Kitasatosporales</taxon>
        <taxon>Streptomycetaceae</taxon>
        <taxon>Actinacidiphila</taxon>
    </lineage>
</organism>